<dbReference type="Proteomes" id="UP000184268">
    <property type="component" value="Unassembled WGS sequence"/>
</dbReference>
<reference evidence="4" key="1">
    <citation type="submission" date="2016-11" db="EMBL/GenBank/DDBJ databases">
        <authorList>
            <person name="Varghese N."/>
            <person name="Submissions S."/>
        </authorList>
    </citation>
    <scope>NUCLEOTIDE SEQUENCE [LARGE SCALE GENOMIC DNA]</scope>
    <source>
        <strain evidence="4">DSM 16917</strain>
    </source>
</reference>
<dbReference type="RefSeq" id="WP_067659106.1">
    <property type="nucleotide sequence ID" value="NZ_FQXG01000002.1"/>
</dbReference>
<dbReference type="PANTHER" id="PTHR45947">
    <property type="entry name" value="SULFOQUINOVOSYL TRANSFERASE SQD2"/>
    <property type="match status" value="1"/>
</dbReference>
<dbReference type="InterPro" id="IPR028098">
    <property type="entry name" value="Glyco_trans_4-like_N"/>
</dbReference>
<dbReference type="Pfam" id="PF00534">
    <property type="entry name" value="Glycos_transf_1"/>
    <property type="match status" value="1"/>
</dbReference>
<dbReference type="AlphaFoldDB" id="A0A1M5RTP2"/>
<dbReference type="OrthoDB" id="9775208at2"/>
<keyword evidence="4" id="KW-1185">Reference proteome</keyword>
<dbReference type="EMBL" id="FQXG01000002">
    <property type="protein sequence ID" value="SHH29550.1"/>
    <property type="molecule type" value="Genomic_DNA"/>
</dbReference>
<dbReference type="InterPro" id="IPR001296">
    <property type="entry name" value="Glyco_trans_1"/>
</dbReference>
<evidence type="ECO:0000313" key="4">
    <source>
        <dbReference type="Proteomes" id="UP000184268"/>
    </source>
</evidence>
<gene>
    <name evidence="3" type="ORF">SAMN02745129_1745</name>
</gene>
<organism evidence="3 4">
    <name type="scientific">Ferrimonas marina</name>
    <dbReference type="NCBI Taxonomy" id="299255"/>
    <lineage>
        <taxon>Bacteria</taxon>
        <taxon>Pseudomonadati</taxon>
        <taxon>Pseudomonadota</taxon>
        <taxon>Gammaproteobacteria</taxon>
        <taxon>Alteromonadales</taxon>
        <taxon>Ferrimonadaceae</taxon>
        <taxon>Ferrimonas</taxon>
    </lineage>
</organism>
<dbReference type="Gene3D" id="3.40.50.2000">
    <property type="entry name" value="Glycogen Phosphorylase B"/>
    <property type="match status" value="2"/>
</dbReference>
<dbReference type="InterPro" id="IPR050194">
    <property type="entry name" value="Glycosyltransferase_grp1"/>
</dbReference>
<dbReference type="Pfam" id="PF13439">
    <property type="entry name" value="Glyco_transf_4"/>
    <property type="match status" value="1"/>
</dbReference>
<keyword evidence="3" id="KW-0808">Transferase</keyword>
<accession>A0A1M5RTP2</accession>
<evidence type="ECO:0000313" key="3">
    <source>
        <dbReference type="EMBL" id="SHH29550.1"/>
    </source>
</evidence>
<feature type="domain" description="Glycosyltransferase subfamily 4-like N-terminal" evidence="2">
    <location>
        <begin position="33"/>
        <end position="172"/>
    </location>
</feature>
<evidence type="ECO:0000259" key="1">
    <source>
        <dbReference type="Pfam" id="PF00534"/>
    </source>
</evidence>
<protein>
    <submittedName>
        <fullName evidence="3">Glycosyltransferase involved in cell wall bisynthesis</fullName>
    </submittedName>
</protein>
<proteinExistence type="predicted"/>
<evidence type="ECO:0000259" key="2">
    <source>
        <dbReference type="Pfam" id="PF13439"/>
    </source>
</evidence>
<dbReference type="STRING" id="299255.SAMN02745129_1745"/>
<dbReference type="PANTHER" id="PTHR45947:SF3">
    <property type="entry name" value="SULFOQUINOVOSYL TRANSFERASE SQD2"/>
    <property type="match status" value="1"/>
</dbReference>
<feature type="domain" description="Glycosyl transferase family 1" evidence="1">
    <location>
        <begin position="181"/>
        <end position="326"/>
    </location>
</feature>
<name>A0A1M5RTP2_9GAMM</name>
<dbReference type="SUPFAM" id="SSF53756">
    <property type="entry name" value="UDP-Glycosyltransferase/glycogen phosphorylase"/>
    <property type="match status" value="1"/>
</dbReference>
<sequence length="363" mass="39383">MANWIQVVQHLKPGGIELMALDLLADDPEQGWILALEGDRDSAIAHWPQLAPLASRLLFLDKAPGWQPGLVPRLMQLMRDLQIEAVHTHHIGPLLYAGVAARLAGVPKRLHTEHDAWHLQQPRRRRLEQLAVALAQPTLVADADAVAQGLRQALGRQASPLYVIKNGVDTDRFCPGSSRVAREALGLPQQVPLIGCAGRLEWEKGQDQLVAALVMLPPDVHLALAGSGSQQAALARQCAQLGVAQRVHLMGNLAQMPQFYKALDLYCAPSRREGLSLSILEAQACGIAAVVTDVGASAEALCRRSGALVPSEDVSALAMALNRQLNFGLDQQPRQFVELQGNLRQTRAAYAALRRNTQEVPVC</sequence>
<dbReference type="GO" id="GO:0016758">
    <property type="term" value="F:hexosyltransferase activity"/>
    <property type="evidence" value="ECO:0007669"/>
    <property type="project" value="TreeGrafter"/>
</dbReference>